<dbReference type="InterPro" id="IPR051794">
    <property type="entry name" value="PG_Endopeptidase_C40"/>
</dbReference>
<dbReference type="eggNOG" id="COG0791">
    <property type="taxonomic scope" value="Bacteria"/>
</dbReference>
<dbReference type="PROSITE" id="PS51935">
    <property type="entry name" value="NLPC_P60"/>
    <property type="match status" value="1"/>
</dbReference>
<keyword evidence="3" id="KW-0378">Hydrolase</keyword>
<evidence type="ECO:0000256" key="5">
    <source>
        <dbReference type="SAM" id="SignalP"/>
    </source>
</evidence>
<feature type="domain" description="NlpC/P60" evidence="6">
    <location>
        <begin position="133"/>
        <end position="247"/>
    </location>
</feature>
<dbReference type="KEGG" id="cmd:B841_08910"/>
<evidence type="ECO:0000259" key="6">
    <source>
        <dbReference type="PROSITE" id="PS51935"/>
    </source>
</evidence>
<dbReference type="InterPro" id="IPR000064">
    <property type="entry name" value="NLP_P60_dom"/>
</dbReference>
<feature type="chain" id="PRO_5004532573" description="NlpC/P60 domain-containing protein" evidence="5">
    <location>
        <begin position="35"/>
        <end position="247"/>
    </location>
</feature>
<dbReference type="PANTHER" id="PTHR47359:SF3">
    <property type="entry name" value="NLP_P60 DOMAIN-CONTAINING PROTEIN-RELATED"/>
    <property type="match status" value="1"/>
</dbReference>
<dbReference type="EMBL" id="CP003924">
    <property type="protein sequence ID" value="AGS35255.1"/>
    <property type="molecule type" value="Genomic_DNA"/>
</dbReference>
<protein>
    <recommendedName>
        <fullName evidence="6">NlpC/P60 domain-containing protein</fullName>
    </recommendedName>
</protein>
<proteinExistence type="inferred from homology"/>
<evidence type="ECO:0000256" key="4">
    <source>
        <dbReference type="ARBA" id="ARBA00022807"/>
    </source>
</evidence>
<evidence type="ECO:0000313" key="7">
    <source>
        <dbReference type="EMBL" id="AGS35255.1"/>
    </source>
</evidence>
<keyword evidence="2" id="KW-0645">Protease</keyword>
<dbReference type="Gene3D" id="3.90.1720.10">
    <property type="entry name" value="endopeptidase domain like (from Nostoc punctiforme)"/>
    <property type="match status" value="1"/>
</dbReference>
<dbReference type="OrthoDB" id="5177647at2"/>
<dbReference type="PANTHER" id="PTHR47359">
    <property type="entry name" value="PEPTIDOGLYCAN DL-ENDOPEPTIDASE CWLO"/>
    <property type="match status" value="1"/>
</dbReference>
<dbReference type="PATRIC" id="fig|1224163.3.peg.1791"/>
<name>S5T3N2_9CORY</name>
<dbReference type="Proteomes" id="UP000015388">
    <property type="component" value="Chromosome"/>
</dbReference>
<accession>S5T3N2</accession>
<evidence type="ECO:0000256" key="3">
    <source>
        <dbReference type="ARBA" id="ARBA00022801"/>
    </source>
</evidence>
<dbReference type="Pfam" id="PF00877">
    <property type="entry name" value="NLPC_P60"/>
    <property type="match status" value="1"/>
</dbReference>
<dbReference type="STRING" id="1224163.B841_08910"/>
<keyword evidence="4" id="KW-0788">Thiol protease</keyword>
<dbReference type="RefSeq" id="WP_020935188.1">
    <property type="nucleotide sequence ID" value="NC_021915.1"/>
</dbReference>
<dbReference type="SUPFAM" id="SSF54001">
    <property type="entry name" value="Cysteine proteinases"/>
    <property type="match status" value="1"/>
</dbReference>
<evidence type="ECO:0000313" key="8">
    <source>
        <dbReference type="Proteomes" id="UP000015388"/>
    </source>
</evidence>
<organism evidence="7 8">
    <name type="scientific">Corynebacterium maris DSM 45190</name>
    <dbReference type="NCBI Taxonomy" id="1224163"/>
    <lineage>
        <taxon>Bacteria</taxon>
        <taxon>Bacillati</taxon>
        <taxon>Actinomycetota</taxon>
        <taxon>Actinomycetes</taxon>
        <taxon>Mycobacteriales</taxon>
        <taxon>Corynebacteriaceae</taxon>
        <taxon>Corynebacterium</taxon>
    </lineage>
</organism>
<dbReference type="AlphaFoldDB" id="S5T3N2"/>
<dbReference type="InterPro" id="IPR038765">
    <property type="entry name" value="Papain-like_cys_pep_sf"/>
</dbReference>
<keyword evidence="5" id="KW-0732">Signal</keyword>
<sequence>MATHRQSNSNTRRFAAATVAAASVAVLTPGFASAAEVNIPNTGIAVEVPGIENVPGIESIPGIEQWIPSLQGSTYANTDVQSTIDQVRAMPGSSAIPGFQDFLDSAAQDVAPANTPAVTQAAAAMQPAVAPVASTGQAIVDAARSKLGAPYAWGATGPNAFDCSGLTTWAYQQAGKNIPRTSGAQASAGMNVPLDQLQPGDIIAYYSGASHVGIYTGNGTIIDALNSGTPVAERPLHYMPIHSAVRF</sequence>
<comment type="similarity">
    <text evidence="1">Belongs to the peptidase C40 family.</text>
</comment>
<evidence type="ECO:0000256" key="1">
    <source>
        <dbReference type="ARBA" id="ARBA00007074"/>
    </source>
</evidence>
<reference evidence="7 8" key="1">
    <citation type="submission" date="2012-11" db="EMBL/GenBank/DDBJ databases">
        <title>The complete genome sequence of Corynebacterium maris Coryn-1 (=DSM 45190).</title>
        <authorList>
            <person name="Schaffert L."/>
            <person name="Albersmeier A."/>
            <person name="Kalinowski J."/>
            <person name="Ruckert C."/>
        </authorList>
    </citation>
    <scope>NUCLEOTIDE SEQUENCE [LARGE SCALE GENOMIC DNA]</scope>
    <source>
        <strain evidence="8">Coryn-1</strain>
    </source>
</reference>
<dbReference type="HOGENOM" id="CLU_016043_6_0_11"/>
<keyword evidence="8" id="KW-1185">Reference proteome</keyword>
<dbReference type="GO" id="GO:0006508">
    <property type="term" value="P:proteolysis"/>
    <property type="evidence" value="ECO:0007669"/>
    <property type="project" value="UniProtKB-KW"/>
</dbReference>
<gene>
    <name evidence="7" type="ORF">B841_08910</name>
</gene>
<evidence type="ECO:0000256" key="2">
    <source>
        <dbReference type="ARBA" id="ARBA00022670"/>
    </source>
</evidence>
<feature type="signal peptide" evidence="5">
    <location>
        <begin position="1"/>
        <end position="34"/>
    </location>
</feature>
<dbReference type="GO" id="GO:0008234">
    <property type="term" value="F:cysteine-type peptidase activity"/>
    <property type="evidence" value="ECO:0007669"/>
    <property type="project" value="UniProtKB-KW"/>
</dbReference>